<dbReference type="InterPro" id="IPR045515">
    <property type="entry name" value="DUF6440"/>
</dbReference>
<dbReference type="HOGENOM" id="CLU_173156_2_0_9"/>
<evidence type="ECO:0000313" key="3">
    <source>
        <dbReference type="Proteomes" id="UP000005178"/>
    </source>
</evidence>
<dbReference type="STRING" id="445971.ANASTE_00303"/>
<reference evidence="2" key="2">
    <citation type="submission" date="2013-08" db="EMBL/GenBank/DDBJ databases">
        <title>Draft genome sequence of Anaerofustis stercorihominis (DSM 17244).</title>
        <authorList>
            <person name="Sudarsanam P."/>
            <person name="Ley R."/>
            <person name="Guruge J."/>
            <person name="Turnbaugh P.J."/>
            <person name="Mahowald M."/>
            <person name="Liep D."/>
            <person name="Gordon J."/>
        </authorList>
    </citation>
    <scope>NUCLEOTIDE SEQUENCE</scope>
    <source>
        <strain evidence="2">DSM 17244</strain>
    </source>
</reference>
<dbReference type="eggNOG" id="ENOG5033CYY">
    <property type="taxonomic scope" value="Bacteria"/>
</dbReference>
<accession>B1C6G3</accession>
<evidence type="ECO:0000313" key="2">
    <source>
        <dbReference type="EMBL" id="EDS73448.1"/>
    </source>
</evidence>
<sequence>MGKERFIKVYSEGTLNVTQIFVDKVTGVNYMFHCSGNAGGLTPLLNKSGQPMITPISDYE</sequence>
<dbReference type="OrthoDB" id="9135364at2"/>
<dbReference type="RefSeq" id="WP_007049757.1">
    <property type="nucleotide sequence ID" value="NZ_DS560018.1"/>
</dbReference>
<evidence type="ECO:0000259" key="1">
    <source>
        <dbReference type="Pfam" id="PF20037"/>
    </source>
</evidence>
<dbReference type="Proteomes" id="UP000005178">
    <property type="component" value="Unassembled WGS sequence"/>
</dbReference>
<dbReference type="Pfam" id="PF20037">
    <property type="entry name" value="DUF6440"/>
    <property type="match status" value="1"/>
</dbReference>
<organism evidence="2 3">
    <name type="scientific">Anaerofustis stercorihominis DSM 17244</name>
    <dbReference type="NCBI Taxonomy" id="445971"/>
    <lineage>
        <taxon>Bacteria</taxon>
        <taxon>Bacillati</taxon>
        <taxon>Bacillota</taxon>
        <taxon>Clostridia</taxon>
        <taxon>Eubacteriales</taxon>
        <taxon>Eubacteriaceae</taxon>
        <taxon>Anaerofustis</taxon>
    </lineage>
</organism>
<proteinExistence type="predicted"/>
<dbReference type="GeneID" id="98000116"/>
<dbReference type="AlphaFoldDB" id="B1C6G3"/>
<name>B1C6G3_9FIRM</name>
<dbReference type="EMBL" id="ABIL02000004">
    <property type="protein sequence ID" value="EDS73448.1"/>
    <property type="molecule type" value="Genomic_DNA"/>
</dbReference>
<feature type="domain" description="DUF6440" evidence="1">
    <location>
        <begin position="5"/>
        <end position="54"/>
    </location>
</feature>
<protein>
    <recommendedName>
        <fullName evidence="1">DUF6440 domain-containing protein</fullName>
    </recommendedName>
</protein>
<keyword evidence="3" id="KW-1185">Reference proteome</keyword>
<reference evidence="2" key="1">
    <citation type="submission" date="2008-01" db="EMBL/GenBank/DDBJ databases">
        <authorList>
            <person name="Fulton L."/>
            <person name="Clifton S."/>
            <person name="Fulton B."/>
            <person name="Xu J."/>
            <person name="Minx P."/>
            <person name="Pepin K.H."/>
            <person name="Johnson M."/>
            <person name="Thiruvilangam P."/>
            <person name="Bhonagiri V."/>
            <person name="Nash W.E."/>
            <person name="Mardis E.R."/>
            <person name="Wilson R.K."/>
        </authorList>
    </citation>
    <scope>NUCLEOTIDE SEQUENCE [LARGE SCALE GENOMIC DNA]</scope>
    <source>
        <strain evidence="2">DSM 17244</strain>
    </source>
</reference>
<comment type="caution">
    <text evidence="2">The sequence shown here is derived from an EMBL/GenBank/DDBJ whole genome shotgun (WGS) entry which is preliminary data.</text>
</comment>
<gene>
    <name evidence="2" type="ORF">ANASTE_00303</name>
</gene>